<dbReference type="FunFam" id="2.70.170.10:FF:000017">
    <property type="entry name" value="5-hydroxytryptamine receptor 3A"/>
    <property type="match status" value="1"/>
</dbReference>
<comment type="catalytic activity">
    <reaction evidence="17">
        <text>Na(+)(in) = Na(+)(out)</text>
        <dbReference type="Rhea" id="RHEA:34963"/>
        <dbReference type="ChEBI" id="CHEBI:29101"/>
    </reaction>
</comment>
<comment type="similarity">
    <text evidence="20">Belongs to the ligand-gated ion channel (TC 1.A.9) family.</text>
</comment>
<feature type="transmembrane region" description="Helical" evidence="20">
    <location>
        <begin position="491"/>
        <end position="512"/>
    </location>
</feature>
<evidence type="ECO:0000256" key="2">
    <source>
        <dbReference type="ARBA" id="ARBA00022475"/>
    </source>
</evidence>
<keyword evidence="10" id="KW-0675">Receptor</keyword>
<dbReference type="InterPro" id="IPR008132">
    <property type="entry name" value="5HT3_rcpt"/>
</dbReference>
<keyword evidence="1 20" id="KW-0813">Transport</keyword>
<keyword evidence="5 20" id="KW-1133">Transmembrane helix</keyword>
<evidence type="ECO:0000256" key="19">
    <source>
        <dbReference type="ARBA" id="ARBA00037540"/>
    </source>
</evidence>
<dbReference type="AlphaFoldDB" id="A0AAD7TDI8"/>
<evidence type="ECO:0000256" key="4">
    <source>
        <dbReference type="ARBA" id="ARBA00022729"/>
    </source>
</evidence>
<dbReference type="FunFam" id="1.20.58.390:FF:000080">
    <property type="entry name" value="5-hydroxytryptamine (serotonin) receptor 3C, ionotropic"/>
    <property type="match status" value="1"/>
</dbReference>
<dbReference type="Proteomes" id="UP001221898">
    <property type="component" value="Unassembled WGS sequence"/>
</dbReference>
<keyword evidence="2" id="KW-1003">Cell membrane</keyword>
<dbReference type="GO" id="GO:0004888">
    <property type="term" value="F:transmembrane signaling receptor activity"/>
    <property type="evidence" value="ECO:0007669"/>
    <property type="project" value="InterPro"/>
</dbReference>
<evidence type="ECO:0000256" key="12">
    <source>
        <dbReference type="ARBA" id="ARBA00023257"/>
    </source>
</evidence>
<evidence type="ECO:0000256" key="9">
    <source>
        <dbReference type="ARBA" id="ARBA00023157"/>
    </source>
</evidence>
<protein>
    <recommendedName>
        <fullName evidence="25">5-hydroxytryptamine receptor 3A-like</fullName>
    </recommendedName>
</protein>
<dbReference type="Gene3D" id="2.70.170.10">
    <property type="entry name" value="Neurotransmitter-gated ion-channel ligand-binding domain"/>
    <property type="match status" value="1"/>
</dbReference>
<dbReference type="PROSITE" id="PS00236">
    <property type="entry name" value="NEUROTR_ION_CHANNEL"/>
    <property type="match status" value="1"/>
</dbReference>
<keyword evidence="11" id="KW-0325">Glycoprotein</keyword>
<evidence type="ECO:0000256" key="13">
    <source>
        <dbReference type="ARBA" id="ARBA00023286"/>
    </source>
</evidence>
<evidence type="ECO:0000313" key="23">
    <source>
        <dbReference type="EMBL" id="KAJ8418885.1"/>
    </source>
</evidence>
<organism evidence="23 24">
    <name type="scientific">Aldrovandia affinis</name>
    <dbReference type="NCBI Taxonomy" id="143900"/>
    <lineage>
        <taxon>Eukaryota</taxon>
        <taxon>Metazoa</taxon>
        <taxon>Chordata</taxon>
        <taxon>Craniata</taxon>
        <taxon>Vertebrata</taxon>
        <taxon>Euteleostomi</taxon>
        <taxon>Actinopterygii</taxon>
        <taxon>Neopterygii</taxon>
        <taxon>Teleostei</taxon>
        <taxon>Notacanthiformes</taxon>
        <taxon>Halosauridae</taxon>
        <taxon>Aldrovandia</taxon>
    </lineage>
</organism>
<name>A0AAD7TDI8_9TELE</name>
<evidence type="ECO:0000256" key="6">
    <source>
        <dbReference type="ARBA" id="ARBA00023018"/>
    </source>
</evidence>
<evidence type="ECO:0000256" key="18">
    <source>
        <dbReference type="ARBA" id="ARBA00036634"/>
    </source>
</evidence>
<keyword evidence="12" id="KW-0628">Postsynaptic cell membrane</keyword>
<keyword evidence="3 20" id="KW-0812">Transmembrane</keyword>
<dbReference type="InterPro" id="IPR018000">
    <property type="entry name" value="Neurotransmitter_ion_chnl_CS"/>
</dbReference>
<reference evidence="23" key="1">
    <citation type="journal article" date="2023" name="Science">
        <title>Genome structures resolve the early diversification of teleost fishes.</title>
        <authorList>
            <person name="Parey E."/>
            <person name="Louis A."/>
            <person name="Montfort J."/>
            <person name="Bouchez O."/>
            <person name="Roques C."/>
            <person name="Iampietro C."/>
            <person name="Lluch J."/>
            <person name="Castinel A."/>
            <person name="Donnadieu C."/>
            <person name="Desvignes T."/>
            <person name="Floi Bucao C."/>
            <person name="Jouanno E."/>
            <person name="Wen M."/>
            <person name="Mejri S."/>
            <person name="Dirks R."/>
            <person name="Jansen H."/>
            <person name="Henkel C."/>
            <person name="Chen W.J."/>
            <person name="Zahm M."/>
            <person name="Cabau C."/>
            <person name="Klopp C."/>
            <person name="Thompson A.W."/>
            <person name="Robinson-Rechavi M."/>
            <person name="Braasch I."/>
            <person name="Lecointre G."/>
            <person name="Bobe J."/>
            <person name="Postlethwait J.H."/>
            <person name="Berthelot C."/>
            <person name="Roest Crollius H."/>
            <person name="Guiguen Y."/>
        </authorList>
    </citation>
    <scope>NUCLEOTIDE SEQUENCE</scope>
    <source>
        <strain evidence="23">NC1722</strain>
    </source>
</reference>
<evidence type="ECO:0000259" key="21">
    <source>
        <dbReference type="Pfam" id="PF02931"/>
    </source>
</evidence>
<dbReference type="Gene3D" id="1.20.58.390">
    <property type="entry name" value="Neurotransmitter-gated ion-channel transmembrane domain"/>
    <property type="match status" value="1"/>
</dbReference>
<evidence type="ECO:0000256" key="8">
    <source>
        <dbReference type="ARBA" id="ARBA00023136"/>
    </source>
</evidence>
<proteinExistence type="inferred from homology"/>
<dbReference type="SUPFAM" id="SSF63712">
    <property type="entry name" value="Nicotinic receptor ligand binding domain-like"/>
    <property type="match status" value="1"/>
</dbReference>
<comment type="catalytic activity">
    <reaction evidence="16">
        <text>K(+)(in) = K(+)(out)</text>
        <dbReference type="Rhea" id="RHEA:29463"/>
        <dbReference type="ChEBI" id="CHEBI:29103"/>
    </reaction>
</comment>
<comment type="caution">
    <text evidence="23">The sequence shown here is derived from an EMBL/GenBank/DDBJ whole genome shotgun (WGS) entry which is preliminary data.</text>
</comment>
<evidence type="ECO:0000256" key="16">
    <source>
        <dbReference type="ARBA" id="ARBA00034430"/>
    </source>
</evidence>
<keyword evidence="13" id="KW-1071">Ligand-gated ion channel</keyword>
<evidence type="ECO:0000256" key="17">
    <source>
        <dbReference type="ARBA" id="ARBA00036239"/>
    </source>
</evidence>
<dbReference type="CDD" id="cd19063">
    <property type="entry name" value="LGIC_TM_5-HT3"/>
    <property type="match status" value="1"/>
</dbReference>
<dbReference type="PRINTS" id="PR01708">
    <property type="entry name" value="5HT3RECEPTOR"/>
</dbReference>
<dbReference type="InterPro" id="IPR006029">
    <property type="entry name" value="Neurotrans-gated_channel_TM"/>
</dbReference>
<evidence type="ECO:0000256" key="10">
    <source>
        <dbReference type="ARBA" id="ARBA00023170"/>
    </source>
</evidence>
<feature type="transmembrane region" description="Helical" evidence="20">
    <location>
        <begin position="323"/>
        <end position="347"/>
    </location>
</feature>
<keyword evidence="4" id="KW-0732">Signal</keyword>
<keyword evidence="9" id="KW-1015">Disulfide bond</keyword>
<keyword evidence="6" id="KW-0770">Synapse</keyword>
<keyword evidence="7 20" id="KW-0406">Ion transport</keyword>
<feature type="domain" description="Neurotransmitter-gated ion-channel transmembrane" evidence="22">
    <location>
        <begin position="265"/>
        <end position="509"/>
    </location>
</feature>
<evidence type="ECO:0000256" key="15">
    <source>
        <dbReference type="ARBA" id="ARBA00034104"/>
    </source>
</evidence>
<evidence type="ECO:0000256" key="5">
    <source>
        <dbReference type="ARBA" id="ARBA00022989"/>
    </source>
</evidence>
<dbReference type="GO" id="GO:0045211">
    <property type="term" value="C:postsynaptic membrane"/>
    <property type="evidence" value="ECO:0007669"/>
    <property type="project" value="UniProtKB-SubCell"/>
</dbReference>
<dbReference type="InterPro" id="IPR049944">
    <property type="entry name" value="LGIC_TM_5-HT3"/>
</dbReference>
<evidence type="ECO:0000256" key="11">
    <source>
        <dbReference type="ARBA" id="ARBA00023180"/>
    </source>
</evidence>
<dbReference type="PANTHER" id="PTHR18945">
    <property type="entry name" value="NEUROTRANSMITTER GATED ION CHANNEL"/>
    <property type="match status" value="1"/>
</dbReference>
<evidence type="ECO:0000256" key="3">
    <source>
        <dbReference type="ARBA" id="ARBA00022692"/>
    </source>
</evidence>
<keyword evidence="24" id="KW-1185">Reference proteome</keyword>
<comment type="subcellular location">
    <subcellularLocation>
        <location evidence="15">Postsynaptic cell membrane</location>
        <topology evidence="15">Multi-pass membrane protein</topology>
    </subcellularLocation>
</comment>
<evidence type="ECO:0000256" key="20">
    <source>
        <dbReference type="RuleBase" id="RU000687"/>
    </source>
</evidence>
<dbReference type="Pfam" id="PF02932">
    <property type="entry name" value="Neur_chan_memb"/>
    <property type="match status" value="1"/>
</dbReference>
<keyword evidence="8 20" id="KW-0472">Membrane</keyword>
<evidence type="ECO:0000256" key="7">
    <source>
        <dbReference type="ARBA" id="ARBA00023065"/>
    </source>
</evidence>
<comment type="catalytic activity">
    <reaction evidence="18">
        <text>Ca(2+)(in) = Ca(2+)(out)</text>
        <dbReference type="Rhea" id="RHEA:29671"/>
        <dbReference type="ChEBI" id="CHEBI:29108"/>
    </reaction>
</comment>
<feature type="transmembrane region" description="Helical" evidence="20">
    <location>
        <begin position="294"/>
        <end position="311"/>
    </location>
</feature>
<dbReference type="PRINTS" id="PR00252">
    <property type="entry name" value="NRIONCHANNEL"/>
</dbReference>
<dbReference type="SUPFAM" id="SSF90112">
    <property type="entry name" value="Neurotransmitter-gated ion-channel transmembrane pore"/>
    <property type="match status" value="1"/>
</dbReference>
<dbReference type="GO" id="GO:0005230">
    <property type="term" value="F:extracellular ligand-gated monoatomic ion channel activity"/>
    <property type="evidence" value="ECO:0007669"/>
    <property type="project" value="InterPro"/>
</dbReference>
<dbReference type="Pfam" id="PF02931">
    <property type="entry name" value="Neur_chan_LBD"/>
    <property type="match status" value="1"/>
</dbReference>
<evidence type="ECO:0000313" key="24">
    <source>
        <dbReference type="Proteomes" id="UP001221898"/>
    </source>
</evidence>
<keyword evidence="14 20" id="KW-0407">Ion channel</keyword>
<accession>A0AAD7TDI8</accession>
<dbReference type="InterPro" id="IPR038050">
    <property type="entry name" value="Neuro_actylchol_rec"/>
</dbReference>
<evidence type="ECO:0000259" key="22">
    <source>
        <dbReference type="Pfam" id="PF02932"/>
    </source>
</evidence>
<dbReference type="InterPro" id="IPR036719">
    <property type="entry name" value="Neuro-gated_channel_TM_sf"/>
</dbReference>
<dbReference type="InterPro" id="IPR036734">
    <property type="entry name" value="Neur_chan_lig-bd_sf"/>
</dbReference>
<sequence length="517" mass="58267">MAVEVQSRAQEGKTLNPERSLNAYCLTSLQRPAGHKGPLLFICCLLIQAQCSESAVTVNCSRPDVESLIVALDTVLNRNTHRPVLSLSTPTNVSIDFSLIGILGVEWDIEFLSWDPEQCGAQRISVPRTKLWTPDIVISEFMDEDRSPDTPYVYLDHNGTVFDDRPVRVVSSCNLDIYAFPFDVQNCSLTFGSYLHFSSDIQMTLGTEVSDILKESQLEMQTMGEWELITITGTHSTLQLLDYEYSEVIFYIVMRRQPTLYVVNLLVPSCFLLTVDLFSFLLPPQSVDRSSFKMTLILGYTVFLLIMNDLLPVTGTRTPLINVFFSICLALMVASLLETVFITNILYSSNHYPMVPHWVRVIILQYLARVVCLSKTPTNRVTVTLNPAVQEQLEPAAWTSRESAALPNMVPSKCPVSAEKMEATACPSVKRVAQSNALHGGAELCCEQLILEELRKLSRDLLAIRLKVDQRLKGNQNSEEWVQIGNVIDRLLFGLYLFFITVSFITIIIIWAKWNCQ</sequence>
<dbReference type="EMBL" id="JAINUG010000001">
    <property type="protein sequence ID" value="KAJ8418885.1"/>
    <property type="molecule type" value="Genomic_DNA"/>
</dbReference>
<dbReference type="InterPro" id="IPR006202">
    <property type="entry name" value="Neur_chan_lig-bd"/>
</dbReference>
<feature type="transmembrane region" description="Helical" evidence="20">
    <location>
        <begin position="260"/>
        <end position="282"/>
    </location>
</feature>
<feature type="domain" description="Neurotransmitter-gated ion-channel ligand-binding" evidence="21">
    <location>
        <begin position="96"/>
        <end position="258"/>
    </location>
</feature>
<evidence type="ECO:0000256" key="14">
    <source>
        <dbReference type="ARBA" id="ARBA00023303"/>
    </source>
</evidence>
<comment type="function">
    <text evidence="19">Forms serotonin (5-hydroxytryptamine/5-HT3)-activated cation-selective channel complexes, which when activated cause fast, depolarizing responses in neurons.</text>
</comment>
<dbReference type="InterPro" id="IPR006201">
    <property type="entry name" value="Neur_channel"/>
</dbReference>
<evidence type="ECO:0000256" key="1">
    <source>
        <dbReference type="ARBA" id="ARBA00022448"/>
    </source>
</evidence>
<evidence type="ECO:0008006" key="25">
    <source>
        <dbReference type="Google" id="ProtNLM"/>
    </source>
</evidence>
<gene>
    <name evidence="23" type="ORF">AAFF_G00003840</name>
</gene>